<feature type="region of interest" description="Disordered" evidence="3">
    <location>
        <begin position="169"/>
        <end position="194"/>
    </location>
</feature>
<evidence type="ECO:0000256" key="3">
    <source>
        <dbReference type="SAM" id="MobiDB-lite"/>
    </source>
</evidence>
<keyword evidence="2" id="KW-0964">Secreted</keyword>
<evidence type="ECO:0000256" key="2">
    <source>
        <dbReference type="ARBA" id="ARBA00022525"/>
    </source>
</evidence>
<name>A0A679J6Q2_9HYPH</name>
<dbReference type="GO" id="GO:0005576">
    <property type="term" value="C:extracellular region"/>
    <property type="evidence" value="ECO:0007669"/>
    <property type="project" value="UniProtKB-SubCell"/>
</dbReference>
<sequence length="335" mass="34463">MAYVMGTGQADLIDYGTGVTDEKDYILGYSGNDVIYGRGGDDTIFGDSDSATNYIGSDTLYGGGGNDLLIGDNGVDTLYGGSGDDRFVMRYDLFVDDVYGQSGTDTLAFFAFDRAANVNLSQKSYFIVGGEEGKQTVSGVENVSGTDQNDKLTGDAANNLLSGNIGDDQLNGGAGNDTLQGGDGVDRVVGASGDDVLSGDGSSDKLFGGEGKDVLNGGTSDDALFGDAGNDSLRGDDGNDTLIGGAGNDRLTGGSGRDTFVFDRLTGKDVITDFSPGSGSPDVIRLEKDVLGSFAALVSHAEDTSAGVVIHYDEGSIRLAGLHVADLHATDFLFV</sequence>
<protein>
    <submittedName>
        <fullName evidence="4">Bifunctional hemolysin/adenylate cyclase</fullName>
    </submittedName>
</protein>
<dbReference type="PANTHER" id="PTHR38340">
    <property type="entry name" value="S-LAYER PROTEIN"/>
    <property type="match status" value="1"/>
</dbReference>
<dbReference type="InterPro" id="IPR050557">
    <property type="entry name" value="RTX_toxin/Mannuronan_C5-epim"/>
</dbReference>
<evidence type="ECO:0000313" key="4">
    <source>
        <dbReference type="EMBL" id="CAA2102396.1"/>
    </source>
</evidence>
<dbReference type="GO" id="GO:0005509">
    <property type="term" value="F:calcium ion binding"/>
    <property type="evidence" value="ECO:0007669"/>
    <property type="project" value="InterPro"/>
</dbReference>
<dbReference type="Gene3D" id="2.150.10.10">
    <property type="entry name" value="Serralysin-like metalloprotease, C-terminal"/>
    <property type="match status" value="3"/>
</dbReference>
<comment type="subcellular location">
    <subcellularLocation>
        <location evidence="1">Secreted</location>
    </subcellularLocation>
</comment>
<dbReference type="AlphaFoldDB" id="A0A679J6Q2"/>
<dbReference type="InterPro" id="IPR018511">
    <property type="entry name" value="Hemolysin-typ_Ca-bd_CS"/>
</dbReference>
<gene>
    <name evidence="4" type="primary">cya_11</name>
    <name evidence="4" type="ORF">MBUL_01664</name>
</gene>
<dbReference type="PROSITE" id="PS00330">
    <property type="entry name" value="HEMOLYSIN_CALCIUM"/>
    <property type="match status" value="3"/>
</dbReference>
<accession>A0A679J6Q2</accession>
<reference evidence="4" key="1">
    <citation type="submission" date="2019-12" db="EMBL/GenBank/DDBJ databases">
        <authorList>
            <person name="Cremers G."/>
        </authorList>
    </citation>
    <scope>NUCLEOTIDE SEQUENCE</scope>
    <source>
        <strain evidence="4">Mbul1</strain>
    </source>
</reference>
<dbReference type="InterPro" id="IPR001343">
    <property type="entry name" value="Hemolysn_Ca-bd"/>
</dbReference>
<dbReference type="EMBL" id="LR743504">
    <property type="protein sequence ID" value="CAA2102396.1"/>
    <property type="molecule type" value="Genomic_DNA"/>
</dbReference>
<dbReference type="SUPFAM" id="SSF51120">
    <property type="entry name" value="beta-Roll"/>
    <property type="match status" value="3"/>
</dbReference>
<organism evidence="4">
    <name type="scientific">Methylobacterium bullatum</name>
    <dbReference type="NCBI Taxonomy" id="570505"/>
    <lineage>
        <taxon>Bacteria</taxon>
        <taxon>Pseudomonadati</taxon>
        <taxon>Pseudomonadota</taxon>
        <taxon>Alphaproteobacteria</taxon>
        <taxon>Hyphomicrobiales</taxon>
        <taxon>Methylobacteriaceae</taxon>
        <taxon>Methylobacterium</taxon>
    </lineage>
</organism>
<dbReference type="InterPro" id="IPR011049">
    <property type="entry name" value="Serralysin-like_metalloprot_C"/>
</dbReference>
<evidence type="ECO:0000256" key="1">
    <source>
        <dbReference type="ARBA" id="ARBA00004613"/>
    </source>
</evidence>
<dbReference type="PANTHER" id="PTHR38340:SF1">
    <property type="entry name" value="S-LAYER PROTEIN"/>
    <property type="match status" value="1"/>
</dbReference>
<proteinExistence type="predicted"/>
<feature type="region of interest" description="Disordered" evidence="3">
    <location>
        <begin position="226"/>
        <end position="250"/>
    </location>
</feature>
<dbReference type="Pfam" id="PF00353">
    <property type="entry name" value="HemolysinCabind"/>
    <property type="match status" value="4"/>
</dbReference>
<dbReference type="PRINTS" id="PR00313">
    <property type="entry name" value="CABNDNGRPT"/>
</dbReference>